<keyword evidence="1" id="KW-1133">Transmembrane helix</keyword>
<dbReference type="Proteomes" id="UP001194746">
    <property type="component" value="Unassembled WGS sequence"/>
</dbReference>
<dbReference type="AlphaFoldDB" id="A0AAD4CAI8"/>
<proteinExistence type="predicted"/>
<organism evidence="2 3">
    <name type="scientific">Aspergillus nanangensis</name>
    <dbReference type="NCBI Taxonomy" id="2582783"/>
    <lineage>
        <taxon>Eukaryota</taxon>
        <taxon>Fungi</taxon>
        <taxon>Dikarya</taxon>
        <taxon>Ascomycota</taxon>
        <taxon>Pezizomycotina</taxon>
        <taxon>Eurotiomycetes</taxon>
        <taxon>Eurotiomycetidae</taxon>
        <taxon>Eurotiales</taxon>
        <taxon>Aspergillaceae</taxon>
        <taxon>Aspergillus</taxon>
        <taxon>Aspergillus subgen. Circumdati</taxon>
    </lineage>
</organism>
<name>A0AAD4CAI8_ASPNN</name>
<feature type="transmembrane region" description="Helical" evidence="1">
    <location>
        <begin position="95"/>
        <end position="115"/>
    </location>
</feature>
<accession>A0AAD4CAI8</accession>
<sequence length="218" mass="24610">MLRATARWDPDLSAPYYKVVTGPNVPYAAVTPYLHPAGPDAPIVMRQLSMSRIPWAAIWPRWKERLSEPSPTAKLNPAIQSQYVDILLEMEQIPLVYNMAASICTWLVLAGFLIFPGTFTTLRESSFIEDTAGGVIYRAVQHIPLLSIAAILYARPDPLYYGAPQHHFKCLYRSPWDMVGHGDRNRFGVWRLYRGGSSSLRYLSLHVTAEDQSRSSIC</sequence>
<evidence type="ECO:0000256" key="1">
    <source>
        <dbReference type="SAM" id="Phobius"/>
    </source>
</evidence>
<reference evidence="2" key="2">
    <citation type="submission" date="2020-02" db="EMBL/GenBank/DDBJ databases">
        <authorList>
            <person name="Gilchrist C.L.M."/>
            <person name="Chooi Y.-H."/>
        </authorList>
    </citation>
    <scope>NUCLEOTIDE SEQUENCE</scope>
    <source>
        <strain evidence="2">MST-FP2251</strain>
    </source>
</reference>
<dbReference type="EMBL" id="VCAU01000206">
    <property type="protein sequence ID" value="KAF9882875.1"/>
    <property type="molecule type" value="Genomic_DNA"/>
</dbReference>
<evidence type="ECO:0000313" key="2">
    <source>
        <dbReference type="EMBL" id="KAF9882875.1"/>
    </source>
</evidence>
<evidence type="ECO:0000313" key="3">
    <source>
        <dbReference type="Proteomes" id="UP001194746"/>
    </source>
</evidence>
<comment type="caution">
    <text evidence="2">The sequence shown here is derived from an EMBL/GenBank/DDBJ whole genome shotgun (WGS) entry which is preliminary data.</text>
</comment>
<keyword evidence="3" id="KW-1185">Reference proteome</keyword>
<keyword evidence="1" id="KW-0472">Membrane</keyword>
<reference evidence="2" key="1">
    <citation type="journal article" date="2019" name="Beilstein J. Org. Chem.">
        <title>Nanangenines: drimane sesquiterpenoids as the dominant metabolite cohort of a novel Australian fungus, Aspergillus nanangensis.</title>
        <authorList>
            <person name="Lacey H.J."/>
            <person name="Gilchrist C.L.M."/>
            <person name="Crombie A."/>
            <person name="Kalaitzis J.A."/>
            <person name="Vuong D."/>
            <person name="Rutledge P.J."/>
            <person name="Turner P."/>
            <person name="Pitt J.I."/>
            <person name="Lacey E."/>
            <person name="Chooi Y.H."/>
            <person name="Piggott A.M."/>
        </authorList>
    </citation>
    <scope>NUCLEOTIDE SEQUENCE</scope>
    <source>
        <strain evidence="2">MST-FP2251</strain>
    </source>
</reference>
<protein>
    <submittedName>
        <fullName evidence="2">Uncharacterized protein</fullName>
    </submittedName>
</protein>
<gene>
    <name evidence="2" type="ORF">FE257_004932</name>
</gene>
<keyword evidence="1" id="KW-0812">Transmembrane</keyword>